<evidence type="ECO:0000313" key="2">
    <source>
        <dbReference type="EMBL" id="KJR85655.1"/>
    </source>
</evidence>
<feature type="region of interest" description="Disordered" evidence="1">
    <location>
        <begin position="59"/>
        <end position="94"/>
    </location>
</feature>
<dbReference type="EMBL" id="AXCR01000007">
    <property type="protein sequence ID" value="KJR85655.1"/>
    <property type="molecule type" value="Genomic_DNA"/>
</dbReference>
<evidence type="ECO:0000256" key="1">
    <source>
        <dbReference type="SAM" id="MobiDB-lite"/>
    </source>
</evidence>
<protein>
    <submittedName>
        <fullName evidence="2">Uncharacterized protein</fullName>
    </submittedName>
</protein>
<accession>A0A0F2MA00</accession>
<organism evidence="2 3">
    <name type="scientific">Sporothrix schenckii 1099-18</name>
    <dbReference type="NCBI Taxonomy" id="1397361"/>
    <lineage>
        <taxon>Eukaryota</taxon>
        <taxon>Fungi</taxon>
        <taxon>Dikarya</taxon>
        <taxon>Ascomycota</taxon>
        <taxon>Pezizomycotina</taxon>
        <taxon>Sordariomycetes</taxon>
        <taxon>Sordariomycetidae</taxon>
        <taxon>Ophiostomatales</taxon>
        <taxon>Ophiostomataceae</taxon>
        <taxon>Sporothrix</taxon>
    </lineage>
</organism>
<dbReference type="KEGG" id="ssck:SPSK_10133"/>
<proteinExistence type="predicted"/>
<dbReference type="AlphaFoldDB" id="A0A0F2MA00"/>
<comment type="caution">
    <text evidence="2">The sequence shown here is derived from an EMBL/GenBank/DDBJ whole genome shotgun (WGS) entry which is preliminary data.</text>
</comment>
<dbReference type="GeneID" id="27671964"/>
<dbReference type="Proteomes" id="UP000033710">
    <property type="component" value="Unassembled WGS sequence"/>
</dbReference>
<dbReference type="VEuPathDB" id="FungiDB:SPSK_10133"/>
<evidence type="ECO:0000313" key="3">
    <source>
        <dbReference type="Proteomes" id="UP000033710"/>
    </source>
</evidence>
<reference evidence="2 3" key="2">
    <citation type="journal article" date="2015" name="Eukaryot. Cell">
        <title>Asexual propagation of a virulent clone complex in a human and feline outbreak of sporotrichosis.</title>
        <authorList>
            <person name="Teixeira Mde M."/>
            <person name="Rodrigues A.M."/>
            <person name="Tsui C.K."/>
            <person name="de Almeida L.G."/>
            <person name="Van Diepeningen A.D."/>
            <person name="van den Ende B.G."/>
            <person name="Fernandes G.F."/>
            <person name="Kano R."/>
            <person name="Hamelin R.C."/>
            <person name="Lopes-Bezerra L.M."/>
            <person name="Vasconcelos A.T."/>
            <person name="de Hoog S."/>
            <person name="de Camargo Z.P."/>
            <person name="Felipe M.S."/>
        </authorList>
    </citation>
    <scope>NUCLEOTIDE SEQUENCE [LARGE SCALE GENOMIC DNA]</scope>
    <source>
        <strain evidence="2 3">1099-18</strain>
    </source>
</reference>
<sequence length="94" mass="10256">MQRGRTQTLRGRSRNAFVKAIHLRGVVFLTGSGRFSTIANPPPYAVIREYGVCPRHLPLASAHEPHQDSAATRNPGAETTPDKDYAEDLLETGG</sequence>
<name>A0A0F2MA00_SPOSC</name>
<reference evidence="2 3" key="1">
    <citation type="journal article" date="2014" name="BMC Genomics">
        <title>Comparative genomics of the major fungal agents of human and animal Sporotrichosis: Sporothrix schenckii and Sporothrix brasiliensis.</title>
        <authorList>
            <person name="Teixeira M.M."/>
            <person name="de Almeida L.G."/>
            <person name="Kubitschek-Barreira P."/>
            <person name="Alves F.L."/>
            <person name="Kioshima E.S."/>
            <person name="Abadio A.K."/>
            <person name="Fernandes L."/>
            <person name="Derengowski L.S."/>
            <person name="Ferreira K.S."/>
            <person name="Souza R.C."/>
            <person name="Ruiz J.C."/>
            <person name="de Andrade N.C."/>
            <person name="Paes H.C."/>
            <person name="Nicola A.M."/>
            <person name="Albuquerque P."/>
            <person name="Gerber A.L."/>
            <person name="Martins V.P."/>
            <person name="Peconick L.D."/>
            <person name="Neto A.V."/>
            <person name="Chaucanez C.B."/>
            <person name="Silva P.A."/>
            <person name="Cunha O.L."/>
            <person name="de Oliveira F.F."/>
            <person name="dos Santos T.C."/>
            <person name="Barros A.L."/>
            <person name="Soares M.A."/>
            <person name="de Oliveira L.M."/>
            <person name="Marini M.M."/>
            <person name="Villalobos-Duno H."/>
            <person name="Cunha M.M."/>
            <person name="de Hoog S."/>
            <person name="da Silveira J.F."/>
            <person name="Henrissat B."/>
            <person name="Nino-Vega G.A."/>
            <person name="Cisalpino P.S."/>
            <person name="Mora-Montes H.M."/>
            <person name="Almeida S.R."/>
            <person name="Stajich J.E."/>
            <person name="Lopes-Bezerra L.M."/>
            <person name="Vasconcelos A.T."/>
            <person name="Felipe M.S."/>
        </authorList>
    </citation>
    <scope>NUCLEOTIDE SEQUENCE [LARGE SCALE GENOMIC DNA]</scope>
    <source>
        <strain evidence="2 3">1099-18</strain>
    </source>
</reference>
<gene>
    <name evidence="2" type="ORF">SPSK_10133</name>
</gene>
<dbReference type="RefSeq" id="XP_016588331.1">
    <property type="nucleotide sequence ID" value="XM_016736687.1"/>
</dbReference>